<name>A0ACB9AK71_CICIN</name>
<sequence>MPLDQNENSTSVMIRNIPNNYTRELLVKWLDGHCKEENEKEENSIRSAFDFVYLPVDFKHRLNAGYAFVNFTCPDAAWRFYKSIKGKPWELFESKKIADVARAKIQGKDALVRNFERMQLRSPSSEYLPVWFDPPRDGGESSSTMKMHAIGKVESW</sequence>
<evidence type="ECO:0000313" key="1">
    <source>
        <dbReference type="EMBL" id="KAI3709758.1"/>
    </source>
</evidence>
<reference evidence="2" key="1">
    <citation type="journal article" date="2022" name="Mol. Ecol. Resour.">
        <title>The genomes of chicory, endive, great burdock and yacon provide insights into Asteraceae palaeo-polyploidization history and plant inulin production.</title>
        <authorList>
            <person name="Fan W."/>
            <person name="Wang S."/>
            <person name="Wang H."/>
            <person name="Wang A."/>
            <person name="Jiang F."/>
            <person name="Liu H."/>
            <person name="Zhao H."/>
            <person name="Xu D."/>
            <person name="Zhang Y."/>
        </authorList>
    </citation>
    <scope>NUCLEOTIDE SEQUENCE [LARGE SCALE GENOMIC DNA]</scope>
    <source>
        <strain evidence="2">cv. Punajuju</strain>
    </source>
</reference>
<accession>A0ACB9AK71</accession>
<protein>
    <submittedName>
        <fullName evidence="1">Uncharacterized protein</fullName>
    </submittedName>
</protein>
<dbReference type="EMBL" id="CM042015">
    <property type="protein sequence ID" value="KAI3709758.1"/>
    <property type="molecule type" value="Genomic_DNA"/>
</dbReference>
<organism evidence="1 2">
    <name type="scientific">Cichorium intybus</name>
    <name type="common">Chicory</name>
    <dbReference type="NCBI Taxonomy" id="13427"/>
    <lineage>
        <taxon>Eukaryota</taxon>
        <taxon>Viridiplantae</taxon>
        <taxon>Streptophyta</taxon>
        <taxon>Embryophyta</taxon>
        <taxon>Tracheophyta</taxon>
        <taxon>Spermatophyta</taxon>
        <taxon>Magnoliopsida</taxon>
        <taxon>eudicotyledons</taxon>
        <taxon>Gunneridae</taxon>
        <taxon>Pentapetalae</taxon>
        <taxon>asterids</taxon>
        <taxon>campanulids</taxon>
        <taxon>Asterales</taxon>
        <taxon>Asteraceae</taxon>
        <taxon>Cichorioideae</taxon>
        <taxon>Cichorieae</taxon>
        <taxon>Cichoriinae</taxon>
        <taxon>Cichorium</taxon>
    </lineage>
</organism>
<comment type="caution">
    <text evidence="1">The sequence shown here is derived from an EMBL/GenBank/DDBJ whole genome shotgun (WGS) entry which is preliminary data.</text>
</comment>
<gene>
    <name evidence="1" type="ORF">L2E82_39524</name>
</gene>
<evidence type="ECO:0000313" key="2">
    <source>
        <dbReference type="Proteomes" id="UP001055811"/>
    </source>
</evidence>
<dbReference type="Proteomes" id="UP001055811">
    <property type="component" value="Linkage Group LG07"/>
</dbReference>
<keyword evidence="2" id="KW-1185">Reference proteome</keyword>
<reference evidence="1 2" key="2">
    <citation type="journal article" date="2022" name="Mol. Ecol. Resour.">
        <title>The genomes of chicory, endive, great burdock and yacon provide insights into Asteraceae paleo-polyploidization history and plant inulin production.</title>
        <authorList>
            <person name="Fan W."/>
            <person name="Wang S."/>
            <person name="Wang H."/>
            <person name="Wang A."/>
            <person name="Jiang F."/>
            <person name="Liu H."/>
            <person name="Zhao H."/>
            <person name="Xu D."/>
            <person name="Zhang Y."/>
        </authorList>
    </citation>
    <scope>NUCLEOTIDE SEQUENCE [LARGE SCALE GENOMIC DNA]</scope>
    <source>
        <strain evidence="2">cv. Punajuju</strain>
        <tissue evidence="1">Leaves</tissue>
    </source>
</reference>
<proteinExistence type="predicted"/>